<evidence type="ECO:0000313" key="5">
    <source>
        <dbReference type="Proteomes" id="UP000198862"/>
    </source>
</evidence>
<dbReference type="PROSITE" id="PS50887">
    <property type="entry name" value="GGDEF"/>
    <property type="match status" value="1"/>
</dbReference>
<evidence type="ECO:0000259" key="3">
    <source>
        <dbReference type="PROSITE" id="PS50887"/>
    </source>
</evidence>
<reference evidence="4 5" key="1">
    <citation type="submission" date="2016-10" db="EMBL/GenBank/DDBJ databases">
        <authorList>
            <person name="de Groot N.N."/>
        </authorList>
    </citation>
    <scope>NUCLEOTIDE SEQUENCE [LARGE SCALE GENOMIC DNA]</scope>
    <source>
        <strain evidence="4 5">DSM 6059</strain>
    </source>
</reference>
<dbReference type="GO" id="GO:0052621">
    <property type="term" value="F:diguanylate cyclase activity"/>
    <property type="evidence" value="ECO:0007669"/>
    <property type="project" value="UniProtKB-EC"/>
</dbReference>
<evidence type="ECO:0000313" key="4">
    <source>
        <dbReference type="EMBL" id="SFD63265.1"/>
    </source>
</evidence>
<accession>A0A1I1TY18</accession>
<comment type="cofactor">
    <cofactor evidence="1">
        <name>Mg(2+)</name>
        <dbReference type="ChEBI" id="CHEBI:18420"/>
    </cofactor>
</comment>
<dbReference type="Pfam" id="PF00990">
    <property type="entry name" value="GGDEF"/>
    <property type="match status" value="1"/>
</dbReference>
<sequence>MSFMQRHNWFFKQKDKKNLLDNLSIQKSKQLSDSQKLKLVQKLQVSLNPLTVFYLYTEFIYQHFGFKGVKVELQDESFVIGQYQNLVSEHQFTITLKNKKVGMLYFSTQLAFSSEELDILTKLNKLLSQPLFNAIEHQNLQEVARSDALTGLNNRYRFKEVMRQKLTCMQTSVSLMILDLDDFKKVNDTYGHSVGDIVLNEFAQILKQCTRKQDHIFRLGGDEFTLLIEHVCNHDAINIAHRIKEHMEQHTVMKKYRVSCCIGATSLGEERDATHVFNQADKALYRAKNTDKGAIELPIFHS</sequence>
<evidence type="ECO:0000256" key="1">
    <source>
        <dbReference type="ARBA" id="ARBA00001946"/>
    </source>
</evidence>
<dbReference type="Gene3D" id="3.30.70.270">
    <property type="match status" value="1"/>
</dbReference>
<dbReference type="Proteomes" id="UP000198862">
    <property type="component" value="Unassembled WGS sequence"/>
</dbReference>
<dbReference type="GO" id="GO:0005886">
    <property type="term" value="C:plasma membrane"/>
    <property type="evidence" value="ECO:0007669"/>
    <property type="project" value="TreeGrafter"/>
</dbReference>
<dbReference type="GO" id="GO:0043709">
    <property type="term" value="P:cell adhesion involved in single-species biofilm formation"/>
    <property type="evidence" value="ECO:0007669"/>
    <property type="project" value="TreeGrafter"/>
</dbReference>
<evidence type="ECO:0000256" key="2">
    <source>
        <dbReference type="ARBA" id="ARBA00012528"/>
    </source>
</evidence>
<dbReference type="SMART" id="SM00267">
    <property type="entry name" value="GGDEF"/>
    <property type="match status" value="1"/>
</dbReference>
<dbReference type="CDD" id="cd01949">
    <property type="entry name" value="GGDEF"/>
    <property type="match status" value="1"/>
</dbReference>
<dbReference type="InterPro" id="IPR029787">
    <property type="entry name" value="Nucleotide_cyclase"/>
</dbReference>
<dbReference type="STRING" id="1123010.SAMN02745724_05033"/>
<dbReference type="NCBIfam" id="TIGR00254">
    <property type="entry name" value="GGDEF"/>
    <property type="match status" value="1"/>
</dbReference>
<dbReference type="InterPro" id="IPR043128">
    <property type="entry name" value="Rev_trsase/Diguanyl_cyclase"/>
</dbReference>
<protein>
    <recommendedName>
        <fullName evidence="2">diguanylate cyclase</fullName>
        <ecNumber evidence="2">2.7.7.65</ecNumber>
    </recommendedName>
</protein>
<feature type="domain" description="GGDEF" evidence="3">
    <location>
        <begin position="171"/>
        <end position="302"/>
    </location>
</feature>
<proteinExistence type="predicted"/>
<dbReference type="PANTHER" id="PTHR45138">
    <property type="entry name" value="REGULATORY COMPONENTS OF SENSORY TRANSDUCTION SYSTEM"/>
    <property type="match status" value="1"/>
</dbReference>
<dbReference type="SUPFAM" id="SSF55073">
    <property type="entry name" value="Nucleotide cyclase"/>
    <property type="match status" value="1"/>
</dbReference>
<dbReference type="AlphaFoldDB" id="A0A1I1TY18"/>
<dbReference type="EMBL" id="FOLO01000077">
    <property type="protein sequence ID" value="SFD63265.1"/>
    <property type="molecule type" value="Genomic_DNA"/>
</dbReference>
<dbReference type="FunFam" id="3.30.70.270:FF:000001">
    <property type="entry name" value="Diguanylate cyclase domain protein"/>
    <property type="match status" value="1"/>
</dbReference>
<dbReference type="InterPro" id="IPR050469">
    <property type="entry name" value="Diguanylate_Cyclase"/>
</dbReference>
<dbReference type="OrthoDB" id="9812260at2"/>
<keyword evidence="5" id="KW-1185">Reference proteome</keyword>
<dbReference type="RefSeq" id="WP_091991314.1">
    <property type="nucleotide sequence ID" value="NZ_FOLO01000077.1"/>
</dbReference>
<gene>
    <name evidence="4" type="ORF">SAMN02745724_05033</name>
</gene>
<dbReference type="GO" id="GO:1902201">
    <property type="term" value="P:negative regulation of bacterial-type flagellum-dependent cell motility"/>
    <property type="evidence" value="ECO:0007669"/>
    <property type="project" value="TreeGrafter"/>
</dbReference>
<organism evidence="4 5">
    <name type="scientific">Pseudoalteromonas denitrificans DSM 6059</name>
    <dbReference type="NCBI Taxonomy" id="1123010"/>
    <lineage>
        <taxon>Bacteria</taxon>
        <taxon>Pseudomonadati</taxon>
        <taxon>Pseudomonadota</taxon>
        <taxon>Gammaproteobacteria</taxon>
        <taxon>Alteromonadales</taxon>
        <taxon>Pseudoalteromonadaceae</taxon>
        <taxon>Pseudoalteromonas</taxon>
    </lineage>
</organism>
<name>A0A1I1TY18_9GAMM</name>
<dbReference type="EC" id="2.7.7.65" evidence="2"/>
<dbReference type="PANTHER" id="PTHR45138:SF6">
    <property type="entry name" value="DIGUANYLATE CYCLASE DGCN"/>
    <property type="match status" value="1"/>
</dbReference>
<dbReference type="InterPro" id="IPR000160">
    <property type="entry name" value="GGDEF_dom"/>
</dbReference>